<reference evidence="1 2" key="1">
    <citation type="submission" date="2021-06" db="EMBL/GenBank/DDBJ databases">
        <title>Ecological speciation of a Streptomyces species isolated from different habitats and geographic origins.</title>
        <authorList>
            <person name="Wang J."/>
        </authorList>
    </citation>
    <scope>NUCLEOTIDE SEQUENCE [LARGE SCALE GENOMIC DNA]</scope>
    <source>
        <strain evidence="1 2">FXJ8.012</strain>
    </source>
</reference>
<name>A0ABS7VVV6_STROV</name>
<dbReference type="Pfam" id="PF14433">
    <property type="entry name" value="SUKH-3"/>
    <property type="match status" value="2"/>
</dbReference>
<sequence length="326" mass="35609">MTSNDVPAEWSPLTYRVLRSAGWYSGRSVPLDRYESRLREFSGLGMHDAARCFLGEFAGLSTADWTPGPLMPQSPFRLVPCDADTPREAGVEIREVVLRMSESAGAPLYPVGSVDEATSWLGMAADGSVFVGDGSAQLLARGAYEALEVLTVERRTDAPLPFVLVGDHLELPPGFGATRGPDGAPRWSPETERVLRLAGWQPGRAVSTEFWERTLQEADEGYAMHEAARRFLSEFGGLEVRERGPGVNAARSPFRLDPTSATEDFEIIEYLRAEADARLYPVGHLPRGSFYLTVADDGAVYVGMDEVELLADTADAALDKLVRGIR</sequence>
<accession>A0ABS7VVV6</accession>
<proteinExistence type="predicted"/>
<comment type="caution">
    <text evidence="1">The sequence shown here is derived from an EMBL/GenBank/DDBJ whole genome shotgun (WGS) entry which is preliminary data.</text>
</comment>
<dbReference type="Proteomes" id="UP000758701">
    <property type="component" value="Unassembled WGS sequence"/>
</dbReference>
<evidence type="ECO:0000313" key="2">
    <source>
        <dbReference type="Proteomes" id="UP000758701"/>
    </source>
</evidence>
<dbReference type="EMBL" id="JAHSTP010000001">
    <property type="protein sequence ID" value="MBZ6149829.1"/>
    <property type="molecule type" value="Genomic_DNA"/>
</dbReference>
<protein>
    <submittedName>
        <fullName evidence="1">SUKH-3 domain-containing protein</fullName>
    </submittedName>
</protein>
<dbReference type="InterPro" id="IPR025850">
    <property type="entry name" value="SUKH-3"/>
</dbReference>
<keyword evidence="2" id="KW-1185">Reference proteome</keyword>
<gene>
    <name evidence="1" type="ORF">KVH32_01445</name>
</gene>
<evidence type="ECO:0000313" key="1">
    <source>
        <dbReference type="EMBL" id="MBZ6149829.1"/>
    </source>
</evidence>
<dbReference type="RefSeq" id="WP_037760844.1">
    <property type="nucleotide sequence ID" value="NZ_BNEG01000003.1"/>
</dbReference>
<organism evidence="1 2">
    <name type="scientific">Streptomyces olivaceus</name>
    <dbReference type="NCBI Taxonomy" id="47716"/>
    <lineage>
        <taxon>Bacteria</taxon>
        <taxon>Bacillati</taxon>
        <taxon>Actinomycetota</taxon>
        <taxon>Actinomycetes</taxon>
        <taxon>Kitasatosporales</taxon>
        <taxon>Streptomycetaceae</taxon>
        <taxon>Streptomyces</taxon>
    </lineage>
</organism>